<dbReference type="Pfam" id="PF00156">
    <property type="entry name" value="Pribosyltran"/>
    <property type="match status" value="1"/>
</dbReference>
<evidence type="ECO:0000256" key="4">
    <source>
        <dbReference type="HAMAP-Rule" id="MF_01219"/>
    </source>
</evidence>
<sequence length="181" mass="20108">MSFEARTKVIDAEDVARVVTRISHEILERNRGVEDIVLVGIRTRGVFLARRLATVIERIEGCAIEVGELDVSFYRDDIASRGGAANVGVTRIDFDINDKRVVIVDDVLYTGRTIRAAMDALMDFGRPRVIQLAVLVDRGHRELPVRADYVGKNLPTSGNERVKVSLEEIDGTDMVEIGEEA</sequence>
<dbReference type="InterPro" id="IPR023050">
    <property type="entry name" value="PyrR"/>
</dbReference>
<dbReference type="NCBIfam" id="NF003545">
    <property type="entry name" value="PRK05205.1-1"/>
    <property type="match status" value="1"/>
</dbReference>
<name>A0A2N3G7K4_9ACTN</name>
<gene>
    <name evidence="4" type="primary">pyrR</name>
    <name evidence="6" type="ORF">CVT63_01265</name>
</gene>
<dbReference type="Proteomes" id="UP000233654">
    <property type="component" value="Unassembled WGS sequence"/>
</dbReference>
<dbReference type="PANTHER" id="PTHR11608:SF0">
    <property type="entry name" value="BIFUNCTIONAL PROTEIN PYRR"/>
    <property type="match status" value="1"/>
</dbReference>
<dbReference type="Gene3D" id="3.40.50.2020">
    <property type="match status" value="1"/>
</dbReference>
<comment type="function">
    <text evidence="4">Also displays a weak uracil phosphoribosyltransferase activity which is not physiologically significant.</text>
</comment>
<comment type="function">
    <text evidence="4">Regulates the transcription of the pyrimidine nucleotide (pyr) operon in response to exogenous pyrimidines.</text>
</comment>
<comment type="similarity">
    <text evidence="1 4">Belongs to the purine/pyrimidine phosphoribosyltransferase family. PyrR subfamily.</text>
</comment>
<evidence type="ECO:0000256" key="1">
    <source>
        <dbReference type="ARBA" id="ARBA00005565"/>
    </source>
</evidence>
<protein>
    <recommendedName>
        <fullName evidence="4">Bifunctional protein PyrR</fullName>
    </recommendedName>
    <domain>
        <recommendedName>
            <fullName evidence="4">Pyrimidine operon regulatory protein</fullName>
        </recommendedName>
    </domain>
    <domain>
        <recommendedName>
            <fullName evidence="4">Uracil phosphoribosyltransferase</fullName>
            <shortName evidence="4">UPRTase</shortName>
            <ecNumber evidence="4">2.4.2.9</ecNumber>
        </recommendedName>
    </domain>
</protein>
<comment type="catalytic activity">
    <reaction evidence="4">
        <text>UMP + diphosphate = 5-phospho-alpha-D-ribose 1-diphosphate + uracil</text>
        <dbReference type="Rhea" id="RHEA:13017"/>
        <dbReference type="ChEBI" id="CHEBI:17568"/>
        <dbReference type="ChEBI" id="CHEBI:33019"/>
        <dbReference type="ChEBI" id="CHEBI:57865"/>
        <dbReference type="ChEBI" id="CHEBI:58017"/>
        <dbReference type="EC" id="2.4.2.9"/>
    </reaction>
</comment>
<dbReference type="NCBIfam" id="NF003549">
    <property type="entry name" value="PRK05205.1-5"/>
    <property type="match status" value="1"/>
</dbReference>
<keyword evidence="2 4" id="KW-0805">Transcription regulation</keyword>
<evidence type="ECO:0000313" key="6">
    <source>
        <dbReference type="EMBL" id="PKQ28707.1"/>
    </source>
</evidence>
<dbReference type="InterPro" id="IPR000836">
    <property type="entry name" value="PRTase_dom"/>
</dbReference>
<dbReference type="EMBL" id="PHEX01000007">
    <property type="protein sequence ID" value="PKQ28707.1"/>
    <property type="molecule type" value="Genomic_DNA"/>
</dbReference>
<dbReference type="NCBIfam" id="NF003548">
    <property type="entry name" value="PRK05205.1-4"/>
    <property type="match status" value="1"/>
</dbReference>
<dbReference type="AlphaFoldDB" id="A0A2N3G7K4"/>
<evidence type="ECO:0000256" key="3">
    <source>
        <dbReference type="ARBA" id="ARBA00023163"/>
    </source>
</evidence>
<keyword evidence="3 4" id="KW-0804">Transcription</keyword>
<comment type="caution">
    <text evidence="6">The sequence shown here is derived from an EMBL/GenBank/DDBJ whole genome shotgun (WGS) entry which is preliminary data.</text>
</comment>
<feature type="short sequence motif" description="PRPP-binding" evidence="4">
    <location>
        <begin position="101"/>
        <end position="113"/>
    </location>
</feature>
<dbReference type="EC" id="2.4.2.9" evidence="4"/>
<keyword evidence="4 6" id="KW-0808">Transferase</keyword>
<reference evidence="6 7" key="1">
    <citation type="journal article" date="2017" name="ISME J.">
        <title>Potential for microbial H2 and metal transformations associated with novel bacteria and archaea in deep terrestrial subsurface sediments.</title>
        <authorList>
            <person name="Hernsdorf A.W."/>
            <person name="Amano Y."/>
            <person name="Miyakawa K."/>
            <person name="Ise K."/>
            <person name="Suzuki Y."/>
            <person name="Anantharaman K."/>
            <person name="Probst A."/>
            <person name="Burstein D."/>
            <person name="Thomas B.C."/>
            <person name="Banfield J.F."/>
        </authorList>
    </citation>
    <scope>NUCLEOTIDE SEQUENCE [LARGE SCALE GENOMIC DNA]</scope>
    <source>
        <strain evidence="6">HGW-Actinobacteria-3</strain>
    </source>
</reference>
<feature type="domain" description="Phosphoribosyltransferase" evidence="5">
    <location>
        <begin position="12"/>
        <end position="154"/>
    </location>
</feature>
<evidence type="ECO:0000256" key="2">
    <source>
        <dbReference type="ARBA" id="ARBA00023015"/>
    </source>
</evidence>
<dbReference type="HAMAP" id="MF_01219">
    <property type="entry name" value="PyrR"/>
    <property type="match status" value="1"/>
</dbReference>
<keyword evidence="4 6" id="KW-0328">Glycosyltransferase</keyword>
<evidence type="ECO:0000259" key="5">
    <source>
        <dbReference type="Pfam" id="PF00156"/>
    </source>
</evidence>
<dbReference type="PANTHER" id="PTHR11608">
    <property type="entry name" value="BIFUNCTIONAL PROTEIN PYRR"/>
    <property type="match status" value="1"/>
</dbReference>
<organism evidence="6 7">
    <name type="scientific">Candidatus Anoxymicrobium japonicum</name>
    <dbReference type="NCBI Taxonomy" id="2013648"/>
    <lineage>
        <taxon>Bacteria</taxon>
        <taxon>Bacillati</taxon>
        <taxon>Actinomycetota</taxon>
        <taxon>Candidatus Geothermincolia</taxon>
        <taxon>Candidatus Geothermincolales</taxon>
        <taxon>Candidatus Anoxymicrobiaceae</taxon>
        <taxon>Candidatus Anoxymicrobium</taxon>
    </lineage>
</organism>
<dbReference type="InterPro" id="IPR029057">
    <property type="entry name" value="PRTase-like"/>
</dbReference>
<proteinExistence type="inferred from homology"/>
<dbReference type="FunFam" id="3.40.50.2020:FF:000020">
    <property type="entry name" value="Bifunctional protein PyrR"/>
    <property type="match status" value="1"/>
</dbReference>
<evidence type="ECO:0000313" key="7">
    <source>
        <dbReference type="Proteomes" id="UP000233654"/>
    </source>
</evidence>
<accession>A0A2N3G7K4</accession>
<dbReference type="GO" id="GO:0006355">
    <property type="term" value="P:regulation of DNA-templated transcription"/>
    <property type="evidence" value="ECO:0007669"/>
    <property type="project" value="UniProtKB-UniRule"/>
</dbReference>
<dbReference type="NCBIfam" id="NF003547">
    <property type="entry name" value="PRK05205.1-3"/>
    <property type="match status" value="1"/>
</dbReference>
<dbReference type="InterPro" id="IPR050137">
    <property type="entry name" value="PyrR_bifunctional"/>
</dbReference>
<dbReference type="CDD" id="cd06223">
    <property type="entry name" value="PRTases_typeI"/>
    <property type="match status" value="1"/>
</dbReference>
<dbReference type="SUPFAM" id="SSF53271">
    <property type="entry name" value="PRTase-like"/>
    <property type="match status" value="1"/>
</dbReference>
<dbReference type="GO" id="GO:0004845">
    <property type="term" value="F:uracil phosphoribosyltransferase activity"/>
    <property type="evidence" value="ECO:0007669"/>
    <property type="project" value="UniProtKB-UniRule"/>
</dbReference>